<comment type="caution">
    <text evidence="1">The sequence shown here is derived from an EMBL/GenBank/DDBJ whole genome shotgun (WGS) entry which is preliminary data.</text>
</comment>
<gene>
    <name evidence="1" type="ORF">GCWU000342_00921</name>
</gene>
<name>C4GAH0_9FIRM</name>
<evidence type="ECO:0000313" key="2">
    <source>
        <dbReference type="Proteomes" id="UP000003494"/>
    </source>
</evidence>
<dbReference type="STRING" id="626523.GCWU000342_00921"/>
<reference evidence="1" key="1">
    <citation type="submission" date="2009-04" db="EMBL/GenBank/DDBJ databases">
        <authorList>
            <person name="Weinstock G."/>
            <person name="Sodergren E."/>
            <person name="Clifton S."/>
            <person name="Fulton L."/>
            <person name="Fulton B."/>
            <person name="Courtney L."/>
            <person name="Fronick C."/>
            <person name="Harrison M."/>
            <person name="Strong C."/>
            <person name="Farmer C."/>
            <person name="Delahaunty K."/>
            <person name="Markovic C."/>
            <person name="Hall O."/>
            <person name="Minx P."/>
            <person name="Tomlinson C."/>
            <person name="Mitreva M."/>
            <person name="Nelson J."/>
            <person name="Hou S."/>
            <person name="Wollam A."/>
            <person name="Pepin K.H."/>
            <person name="Johnson M."/>
            <person name="Bhonagiri V."/>
            <person name="Nash W.E."/>
            <person name="Warren W."/>
            <person name="Chinwalla A."/>
            <person name="Mardis E.R."/>
            <person name="Wilson R.K."/>
        </authorList>
    </citation>
    <scope>NUCLEOTIDE SEQUENCE [LARGE SCALE GENOMIC DNA]</scope>
    <source>
        <strain evidence="1">DSM 14600</strain>
    </source>
</reference>
<protein>
    <submittedName>
        <fullName evidence="1">Uncharacterized protein</fullName>
    </submittedName>
</protein>
<keyword evidence="2" id="KW-1185">Reference proteome</keyword>
<organism evidence="1 2">
    <name type="scientific">Shuttleworthella satelles DSM 14600</name>
    <dbReference type="NCBI Taxonomy" id="626523"/>
    <lineage>
        <taxon>Bacteria</taxon>
        <taxon>Bacillati</taxon>
        <taxon>Bacillota</taxon>
        <taxon>Clostridia</taxon>
        <taxon>Lachnospirales</taxon>
        <taxon>Lachnospiraceae</taxon>
        <taxon>Shuttleworthella</taxon>
    </lineage>
</organism>
<dbReference type="EMBL" id="ACIP02000002">
    <property type="protein sequence ID" value="EEP28113.1"/>
    <property type="molecule type" value="Genomic_DNA"/>
</dbReference>
<proteinExistence type="predicted"/>
<sequence>MSRADFRAENLGYLAQSQEIAGAVSGLNFGEQSGIVIIENVPQRSEDNGYKI</sequence>
<dbReference type="Proteomes" id="UP000003494">
    <property type="component" value="Unassembled WGS sequence"/>
</dbReference>
<accession>C4GAH0</accession>
<dbReference type="HOGENOM" id="CLU_3084705_0_0_9"/>
<dbReference type="AlphaFoldDB" id="C4GAH0"/>
<evidence type="ECO:0000313" key="1">
    <source>
        <dbReference type="EMBL" id="EEP28113.1"/>
    </source>
</evidence>